<organism evidence="2 3">
    <name type="scientific">Zasmidium cellare ATCC 36951</name>
    <dbReference type="NCBI Taxonomy" id="1080233"/>
    <lineage>
        <taxon>Eukaryota</taxon>
        <taxon>Fungi</taxon>
        <taxon>Dikarya</taxon>
        <taxon>Ascomycota</taxon>
        <taxon>Pezizomycotina</taxon>
        <taxon>Dothideomycetes</taxon>
        <taxon>Dothideomycetidae</taxon>
        <taxon>Mycosphaerellales</taxon>
        <taxon>Mycosphaerellaceae</taxon>
        <taxon>Zasmidium</taxon>
    </lineage>
</organism>
<dbReference type="AlphaFoldDB" id="A0A6A6D0Y4"/>
<name>A0A6A6D0Y4_ZASCE</name>
<gene>
    <name evidence="2" type="ORF">M409DRAFT_18419</name>
</gene>
<protein>
    <submittedName>
        <fullName evidence="2">Uncharacterized protein</fullName>
    </submittedName>
</protein>
<dbReference type="EMBL" id="ML993583">
    <property type="protein sequence ID" value="KAF2171306.1"/>
    <property type="molecule type" value="Genomic_DNA"/>
</dbReference>
<evidence type="ECO:0000313" key="2">
    <source>
        <dbReference type="EMBL" id="KAF2171306.1"/>
    </source>
</evidence>
<proteinExistence type="predicted"/>
<sequence length="572" mass="66433">MATTVVEGLSAEHKAKLHEIADLMLQIYETLAEMCYVESAGIIRGPHNITSEMQQQYKELDLDPAIIYLYSILPYIDSKAANADQFFQRSHFFNHMKPSENAQGRDPWFRDPLRGNPNVGFDDANGLYMRPWYTPLSSIWERSPVIIYDAREHRIWIANYETSTDPIFYRRWYGELEEEQKSDWGGTDDYSDWSEKDEDEDGGDDAAASAGSSEFWDDGEEEDLSGELTGLSLDETPDVDFDEGFEIVEEIPWGEQVRALQIKNENSLELIQRRDAAEVLRDINSWYRQLKELPGDLGDNLRVEEKTKRSLYKKHGWPDTFDADAFMVDVIRTSAAERVPSHDVERDPANIIKKCQKRLEWSRRFRSKFTKPVDEAQGLDEEWTARFKLFRFDLGVEQHERDINEAEQELARDPTGDKRSDEELASLMVYEHLREQAGARRVRAEQWADTLSNAMDESDENRRYWEILASHLNRLMPCYEKALVEARADAQRVSPAKFAQPALMFRIDSEKASLASSMEELRRMEEFLETIPKDAVKAREEVIGDVKRREEFIQSRQAGIAELDESLRNDEY</sequence>
<reference evidence="2" key="1">
    <citation type="journal article" date="2020" name="Stud. Mycol.">
        <title>101 Dothideomycetes genomes: a test case for predicting lifestyles and emergence of pathogens.</title>
        <authorList>
            <person name="Haridas S."/>
            <person name="Albert R."/>
            <person name="Binder M."/>
            <person name="Bloem J."/>
            <person name="Labutti K."/>
            <person name="Salamov A."/>
            <person name="Andreopoulos B."/>
            <person name="Baker S."/>
            <person name="Barry K."/>
            <person name="Bills G."/>
            <person name="Bluhm B."/>
            <person name="Cannon C."/>
            <person name="Castanera R."/>
            <person name="Culley D."/>
            <person name="Daum C."/>
            <person name="Ezra D."/>
            <person name="Gonzalez J."/>
            <person name="Henrissat B."/>
            <person name="Kuo A."/>
            <person name="Liang C."/>
            <person name="Lipzen A."/>
            <person name="Lutzoni F."/>
            <person name="Magnuson J."/>
            <person name="Mondo S."/>
            <person name="Nolan M."/>
            <person name="Ohm R."/>
            <person name="Pangilinan J."/>
            <person name="Park H.-J."/>
            <person name="Ramirez L."/>
            <person name="Alfaro M."/>
            <person name="Sun H."/>
            <person name="Tritt A."/>
            <person name="Yoshinaga Y."/>
            <person name="Zwiers L.-H."/>
            <person name="Turgeon B."/>
            <person name="Goodwin S."/>
            <person name="Spatafora J."/>
            <person name="Crous P."/>
            <person name="Grigoriev I."/>
        </authorList>
    </citation>
    <scope>NUCLEOTIDE SEQUENCE</scope>
    <source>
        <strain evidence="2">ATCC 36951</strain>
    </source>
</reference>
<dbReference type="GeneID" id="54557755"/>
<dbReference type="RefSeq" id="XP_033672195.1">
    <property type="nucleotide sequence ID" value="XM_033804483.1"/>
</dbReference>
<evidence type="ECO:0000313" key="3">
    <source>
        <dbReference type="Proteomes" id="UP000799537"/>
    </source>
</evidence>
<dbReference type="OrthoDB" id="5327951at2759"/>
<evidence type="ECO:0000256" key="1">
    <source>
        <dbReference type="SAM" id="MobiDB-lite"/>
    </source>
</evidence>
<feature type="compositionally biased region" description="Low complexity" evidence="1">
    <location>
        <begin position="205"/>
        <end position="214"/>
    </location>
</feature>
<feature type="region of interest" description="Disordered" evidence="1">
    <location>
        <begin position="181"/>
        <end position="221"/>
    </location>
</feature>
<accession>A0A6A6D0Y4</accession>
<keyword evidence="3" id="KW-1185">Reference proteome</keyword>
<dbReference type="Proteomes" id="UP000799537">
    <property type="component" value="Unassembled WGS sequence"/>
</dbReference>
<feature type="compositionally biased region" description="Acidic residues" evidence="1">
    <location>
        <begin position="189"/>
        <end position="204"/>
    </location>
</feature>